<dbReference type="OrthoDB" id="5519479at2"/>
<keyword evidence="3" id="KW-1185">Reference proteome</keyword>
<dbReference type="RefSeq" id="WP_092128818.1">
    <property type="nucleotide sequence ID" value="NZ_FMYU01000007.1"/>
</dbReference>
<evidence type="ECO:0000259" key="1">
    <source>
        <dbReference type="Pfam" id="PF07883"/>
    </source>
</evidence>
<dbReference type="InterPro" id="IPR014710">
    <property type="entry name" value="RmlC-like_jellyroll"/>
</dbReference>
<name>A0A1G6N9K5_9BACT</name>
<dbReference type="Gene3D" id="2.60.120.10">
    <property type="entry name" value="Jelly Rolls"/>
    <property type="match status" value="1"/>
</dbReference>
<feature type="domain" description="Cupin type-2" evidence="1">
    <location>
        <begin position="40"/>
        <end position="100"/>
    </location>
</feature>
<accession>A0A1G6N9K5</accession>
<evidence type="ECO:0000313" key="3">
    <source>
        <dbReference type="Proteomes" id="UP000199411"/>
    </source>
</evidence>
<evidence type="ECO:0000313" key="2">
    <source>
        <dbReference type="EMBL" id="SDC64057.1"/>
    </source>
</evidence>
<sequence>MKVIFFESAKNYEPQKDWKRVSLCDQKSISIEYFIKPPFHASPEHAHENAQVLVVLKGKMSVKNKDREVILSQNDCVFIEPNEPHVVKNLLNEASVGLDIFVPGRDFSFWLNKL</sequence>
<reference evidence="3" key="1">
    <citation type="submission" date="2016-10" db="EMBL/GenBank/DDBJ databases">
        <authorList>
            <person name="Varghese N."/>
            <person name="Submissions S."/>
        </authorList>
    </citation>
    <scope>NUCLEOTIDE SEQUENCE [LARGE SCALE GENOMIC DNA]</scope>
    <source>
        <strain evidence="3">DSM 8415</strain>
    </source>
</reference>
<protein>
    <submittedName>
        <fullName evidence="2">Cupin domain-containing protein</fullName>
    </submittedName>
</protein>
<dbReference type="AlphaFoldDB" id="A0A1G6N9K5"/>
<dbReference type="SUPFAM" id="SSF51182">
    <property type="entry name" value="RmlC-like cupins"/>
    <property type="match status" value="1"/>
</dbReference>
<dbReference type="InterPro" id="IPR011051">
    <property type="entry name" value="RmlC_Cupin_sf"/>
</dbReference>
<organism evidence="2 3">
    <name type="scientific">Desulfurella multipotens</name>
    <dbReference type="NCBI Taxonomy" id="79269"/>
    <lineage>
        <taxon>Bacteria</taxon>
        <taxon>Pseudomonadati</taxon>
        <taxon>Campylobacterota</taxon>
        <taxon>Desulfurellia</taxon>
        <taxon>Desulfurellales</taxon>
        <taxon>Desulfurellaceae</taxon>
        <taxon>Desulfurella</taxon>
    </lineage>
</organism>
<dbReference type="Pfam" id="PF07883">
    <property type="entry name" value="Cupin_2"/>
    <property type="match status" value="1"/>
</dbReference>
<dbReference type="EMBL" id="FMYU01000007">
    <property type="protein sequence ID" value="SDC64057.1"/>
    <property type="molecule type" value="Genomic_DNA"/>
</dbReference>
<dbReference type="InterPro" id="IPR013096">
    <property type="entry name" value="Cupin_2"/>
</dbReference>
<dbReference type="Proteomes" id="UP000199411">
    <property type="component" value="Unassembled WGS sequence"/>
</dbReference>
<proteinExistence type="predicted"/>
<gene>
    <name evidence="2" type="ORF">SAMN05660835_01141</name>
</gene>